<evidence type="ECO:0000313" key="2">
    <source>
        <dbReference type="EMBL" id="QNM83814.1"/>
    </source>
</evidence>
<dbReference type="InterPro" id="IPR013216">
    <property type="entry name" value="Methyltransf_11"/>
</dbReference>
<dbReference type="AlphaFoldDB" id="A0A7G9L5B5"/>
<keyword evidence="3" id="KW-1185">Reference proteome</keyword>
<reference evidence="2 3" key="1">
    <citation type="submission" date="2020-08" db="EMBL/GenBank/DDBJ databases">
        <title>Sphingomonas sp. sand1-3 16S ribosomal RNA gene Genome sequencing and assembly.</title>
        <authorList>
            <person name="Kang M."/>
        </authorList>
    </citation>
    <scope>NUCLEOTIDE SEQUENCE [LARGE SCALE GENOMIC DNA]</scope>
    <source>
        <strain evidence="3">sand1-3</strain>
    </source>
</reference>
<sequence length="262" mass="29332">MSDKIDLSPYDFVDFGCSVGGSMTFAQKAFRGGRPIGIDIDPKKVERTREAGFDAVLADATDPDQFTGQVRFAILSHFLEHLPDFDLVSKALRTAIHISSDFVFIRQPWFDDDGLLFRNGLKYYWSDWRGHPMTLTTLQMYRALRPHLDSGKIARATIFGNTPVLDTDDDSVVPLWVPLDTGKYDPEIHGPKLTPPLELEGYRELVVVIAKSDPDITGTLLSKFPRIRMINDEFARETPIETPVGDAVDEAAEEALLSLSDD</sequence>
<dbReference type="RefSeq" id="WP_187480768.1">
    <property type="nucleotide sequence ID" value="NZ_CP060697.1"/>
</dbReference>
<gene>
    <name evidence="2" type="ORF">H8M03_05695</name>
</gene>
<protein>
    <submittedName>
        <fullName evidence="2">Class I SAM-dependent methyltransferase</fullName>
    </submittedName>
</protein>
<name>A0A7G9L5B5_9SPHN</name>
<organism evidence="2 3">
    <name type="scientific">Sphingomonas sabuli</name>
    <dbReference type="NCBI Taxonomy" id="2764186"/>
    <lineage>
        <taxon>Bacteria</taxon>
        <taxon>Pseudomonadati</taxon>
        <taxon>Pseudomonadota</taxon>
        <taxon>Alphaproteobacteria</taxon>
        <taxon>Sphingomonadales</taxon>
        <taxon>Sphingomonadaceae</taxon>
        <taxon>Sphingomonas</taxon>
    </lineage>
</organism>
<dbReference type="EMBL" id="CP060697">
    <property type="protein sequence ID" value="QNM83814.1"/>
    <property type="molecule type" value="Genomic_DNA"/>
</dbReference>
<dbReference type="SUPFAM" id="SSF53335">
    <property type="entry name" value="S-adenosyl-L-methionine-dependent methyltransferases"/>
    <property type="match status" value="1"/>
</dbReference>
<accession>A0A7G9L5B5</accession>
<dbReference type="Proteomes" id="UP000515861">
    <property type="component" value="Chromosome"/>
</dbReference>
<evidence type="ECO:0000259" key="1">
    <source>
        <dbReference type="Pfam" id="PF08241"/>
    </source>
</evidence>
<evidence type="ECO:0000313" key="3">
    <source>
        <dbReference type="Proteomes" id="UP000515861"/>
    </source>
</evidence>
<proteinExistence type="predicted"/>
<dbReference type="GO" id="GO:0008757">
    <property type="term" value="F:S-adenosylmethionine-dependent methyltransferase activity"/>
    <property type="evidence" value="ECO:0007669"/>
    <property type="project" value="InterPro"/>
</dbReference>
<keyword evidence="2" id="KW-0808">Transferase</keyword>
<dbReference type="Gene3D" id="3.40.50.150">
    <property type="entry name" value="Vaccinia Virus protein VP39"/>
    <property type="match status" value="1"/>
</dbReference>
<dbReference type="GO" id="GO:0032259">
    <property type="term" value="P:methylation"/>
    <property type="evidence" value="ECO:0007669"/>
    <property type="project" value="UniProtKB-KW"/>
</dbReference>
<keyword evidence="2" id="KW-0489">Methyltransferase</keyword>
<feature type="domain" description="Methyltransferase type 11" evidence="1">
    <location>
        <begin position="13"/>
        <end position="90"/>
    </location>
</feature>
<dbReference type="InterPro" id="IPR029063">
    <property type="entry name" value="SAM-dependent_MTases_sf"/>
</dbReference>
<dbReference type="KEGG" id="ssau:H8M03_05695"/>
<dbReference type="Pfam" id="PF08241">
    <property type="entry name" value="Methyltransf_11"/>
    <property type="match status" value="1"/>
</dbReference>